<evidence type="ECO:0000259" key="2">
    <source>
        <dbReference type="Pfam" id="PF02517"/>
    </source>
</evidence>
<keyword evidence="3" id="KW-0645">Protease</keyword>
<dbReference type="RefSeq" id="WP_311661264.1">
    <property type="nucleotide sequence ID" value="NZ_JAVRHT010000001.1"/>
</dbReference>
<dbReference type="Proteomes" id="UP001267426">
    <property type="component" value="Unassembled WGS sequence"/>
</dbReference>
<proteinExistence type="predicted"/>
<dbReference type="EMBL" id="JAVRHT010000001">
    <property type="protein sequence ID" value="MDT0630270.1"/>
    <property type="molecule type" value="Genomic_DNA"/>
</dbReference>
<feature type="transmembrane region" description="Helical" evidence="1">
    <location>
        <begin position="205"/>
        <end position="223"/>
    </location>
</feature>
<feature type="transmembrane region" description="Helical" evidence="1">
    <location>
        <begin position="180"/>
        <end position="198"/>
    </location>
</feature>
<dbReference type="Pfam" id="PF02517">
    <property type="entry name" value="Rce1-like"/>
    <property type="match status" value="1"/>
</dbReference>
<keyword evidence="1" id="KW-1133">Transmembrane helix</keyword>
<evidence type="ECO:0000313" key="4">
    <source>
        <dbReference type="Proteomes" id="UP001267426"/>
    </source>
</evidence>
<dbReference type="InterPro" id="IPR003675">
    <property type="entry name" value="Rce1/LyrA-like_dom"/>
</dbReference>
<keyword evidence="4" id="KW-1185">Reference proteome</keyword>
<feature type="transmembrane region" description="Helical" evidence="1">
    <location>
        <begin position="74"/>
        <end position="105"/>
    </location>
</feature>
<reference evidence="3 4" key="1">
    <citation type="submission" date="2023-09" db="EMBL/GenBank/DDBJ databases">
        <authorList>
            <person name="Rey-Velasco X."/>
        </authorList>
    </citation>
    <scope>NUCLEOTIDE SEQUENCE [LARGE SCALE GENOMIC DNA]</scope>
    <source>
        <strain evidence="3 4">F394</strain>
    </source>
</reference>
<protein>
    <submittedName>
        <fullName evidence="3">CPBP family glutamic-type intramembrane protease</fullName>
        <ecNumber evidence="3">3.4.-.-</ecNumber>
    </submittedName>
</protein>
<comment type="caution">
    <text evidence="3">The sequence shown here is derived from an EMBL/GenBank/DDBJ whole genome shotgun (WGS) entry which is preliminary data.</text>
</comment>
<keyword evidence="1" id="KW-0812">Transmembrane</keyword>
<dbReference type="GO" id="GO:0008233">
    <property type="term" value="F:peptidase activity"/>
    <property type="evidence" value="ECO:0007669"/>
    <property type="project" value="UniProtKB-KW"/>
</dbReference>
<organism evidence="3 4">
    <name type="scientific">Rubrivirga litoralis</name>
    <dbReference type="NCBI Taxonomy" id="3075598"/>
    <lineage>
        <taxon>Bacteria</taxon>
        <taxon>Pseudomonadati</taxon>
        <taxon>Rhodothermota</taxon>
        <taxon>Rhodothermia</taxon>
        <taxon>Rhodothermales</taxon>
        <taxon>Rubricoccaceae</taxon>
        <taxon>Rubrivirga</taxon>
    </lineage>
</organism>
<keyword evidence="3" id="KW-0378">Hydrolase</keyword>
<keyword evidence="1" id="KW-0472">Membrane</keyword>
<sequence>MSSPADQLARLAAQTEPTAAPAPAAPPPRPSGYLAVTRTPTYGFLAALPLFVLYEVGVLLANRGPGQIRVGADVWLKTLLAALGGAGWMALGAAVVAVGLVVFWRDRGRHPPLVPRYFALLVAESLAYAVVLAFLVGGVVGALFGAWPAWLPDLALAQMAELGLGLQLALSIGAGLYEELVFRVVLVSGLFWLVHRAVGVERRRAYALAAVVGAAVFSLVHHVGPLGDPFTLDVFAFRFLFGLALNAVFLVRGFALAAWTHALYDVLVVTGSFG</sequence>
<accession>A0ABU3BLV6</accession>
<evidence type="ECO:0000256" key="1">
    <source>
        <dbReference type="SAM" id="Phobius"/>
    </source>
</evidence>
<feature type="transmembrane region" description="Helical" evidence="1">
    <location>
        <begin position="42"/>
        <end position="62"/>
    </location>
</feature>
<feature type="transmembrane region" description="Helical" evidence="1">
    <location>
        <begin position="125"/>
        <end position="147"/>
    </location>
</feature>
<feature type="domain" description="CAAX prenyl protease 2/Lysostaphin resistance protein A-like" evidence="2">
    <location>
        <begin position="166"/>
        <end position="266"/>
    </location>
</feature>
<feature type="transmembrane region" description="Helical" evidence="1">
    <location>
        <begin position="235"/>
        <end position="255"/>
    </location>
</feature>
<evidence type="ECO:0000313" key="3">
    <source>
        <dbReference type="EMBL" id="MDT0630270.1"/>
    </source>
</evidence>
<gene>
    <name evidence="3" type="ORF">RM540_00780</name>
</gene>
<name>A0ABU3BLV6_9BACT</name>
<dbReference type="GO" id="GO:0006508">
    <property type="term" value="P:proteolysis"/>
    <property type="evidence" value="ECO:0007669"/>
    <property type="project" value="UniProtKB-KW"/>
</dbReference>
<dbReference type="EC" id="3.4.-.-" evidence="3"/>